<gene>
    <name evidence="1" type="ORF">AN396_02165</name>
</gene>
<proteinExistence type="predicted"/>
<comment type="caution">
    <text evidence="1">The sequence shown here is derived from an EMBL/GenBank/DDBJ whole genome shotgun (WGS) entry which is preliminary data.</text>
</comment>
<dbReference type="EMBL" id="LJDB01000017">
    <property type="protein sequence ID" value="ONI42211.1"/>
    <property type="molecule type" value="Genomic_DNA"/>
</dbReference>
<sequence>MAKLHDVKQQNKQDIIKLLFLEKILSKKRIALTLGLSFASLTNLCRELLEEGLIIEKEAIISKKAGRREIALEINKNFKRIIGVTINPEVTTIIVSDLSFTILKKVVMRTQPLGEPHFDSIINVIHKISSNLLLSSLNTLGICISIYGNTDGIYAYNGIWSVPTNVIEYLSSKLNLPVVMDNNTRCNAMLEQIYSTNADFIFIKYIEAGISGAVVSNGVILYGQDNNIADIGHTIVNISGEYCDICKRKGCLEKTISMETILSFAKEHFHSDPIIMSLCNNDSDNITMNKIIEAVELGSIIE</sequence>
<accession>A0ACC8XFL7</accession>
<evidence type="ECO:0000313" key="1">
    <source>
        <dbReference type="EMBL" id="ONI42211.1"/>
    </source>
</evidence>
<evidence type="ECO:0000313" key="2">
    <source>
        <dbReference type="Proteomes" id="UP000188605"/>
    </source>
</evidence>
<protein>
    <submittedName>
        <fullName evidence="1">Uncharacterized protein</fullName>
    </submittedName>
</protein>
<name>A0ACC8XFL7_9FIRM</name>
<keyword evidence="2" id="KW-1185">Reference proteome</keyword>
<dbReference type="Proteomes" id="UP000188605">
    <property type="component" value="Unassembled WGS sequence"/>
</dbReference>
<reference evidence="1" key="1">
    <citation type="submission" date="2016-08" db="EMBL/GenBank/DDBJ databases">
        <authorList>
            <person name="Ngugi D.K."/>
            <person name="Miyake S."/>
            <person name="Stingl U."/>
        </authorList>
    </citation>
    <scope>NUCLEOTIDE SEQUENCE</scope>
    <source>
        <strain evidence="1">SCG-B11WGA-EpuloA1</strain>
    </source>
</reference>
<organism evidence="1 2">
    <name type="scientific">Candidatus Epulonipiscium fishelsonii</name>
    <dbReference type="NCBI Taxonomy" id="77094"/>
    <lineage>
        <taxon>Bacteria</taxon>
        <taxon>Bacillati</taxon>
        <taxon>Bacillota</taxon>
        <taxon>Clostridia</taxon>
        <taxon>Lachnospirales</taxon>
        <taxon>Lachnospiraceae</taxon>
        <taxon>Candidatus Epulonipiscium</taxon>
    </lineage>
</organism>